<dbReference type="Pfam" id="PF18914">
    <property type="entry name" value="DUF5666"/>
    <property type="match status" value="5"/>
</dbReference>
<sequence>MKQKALSKAIQLVVTGALVSGLAACGGSGSGSDSSAAVSKDGASVGAVTGFGSVYVNGTHFNTNNAVIRGADGIERESQLEKGMILKVEGTWGDDREGVANVIYYDDTLRGPIDAVSSPWNPAVKEGALVIAGQTVHLNSRTVFKGKSPERLAADDLVRVSGWRLPDHSFQASFVGIIGQESAGTFKTVEVEGVVTAVSEIDSSFELNNNLTVVFDSATFEDGTANDLKVGARVDVEGRLAAIQGNRTLTAGHIDFESDLFDGVEDVELSGAVTGAYSGQTGSFQVNGVDVAVDSNTEFDDLSLADLVEGVEIEVEGEYRNGVLVAEDIELLEANAELKGRIQATVESEVLTVSGVRVQLSNRTLIEDDDLEDDQEYLTLRTEDLNSLNIGNCVEIEGRVSVDGSSLMAYHVEREDADDCDDGFELEGRVSAVAADFSSISLMGLTLVRADGGLFDGYQVGDQVEVEYTKSNGGEYLISDIDNDGQDD</sequence>
<protein>
    <recommendedName>
        <fullName evidence="2">DUF5666 domain-containing protein</fullName>
    </recommendedName>
</protein>
<feature type="signal peptide" evidence="1">
    <location>
        <begin position="1"/>
        <end position="23"/>
    </location>
</feature>
<feature type="domain" description="DUF5666" evidence="2">
    <location>
        <begin position="110"/>
        <end position="174"/>
    </location>
</feature>
<comment type="caution">
    <text evidence="3">The sequence shown here is derived from an EMBL/GenBank/DDBJ whole genome shotgun (WGS) entry which is preliminary data.</text>
</comment>
<feature type="domain" description="DUF5666" evidence="2">
    <location>
        <begin position="192"/>
        <end position="254"/>
    </location>
</feature>
<keyword evidence="4" id="KW-1185">Reference proteome</keyword>
<accession>A0A2T1KAC7</accession>
<feature type="domain" description="DUF5666" evidence="2">
    <location>
        <begin position="339"/>
        <end position="413"/>
    </location>
</feature>
<evidence type="ECO:0000259" key="2">
    <source>
        <dbReference type="Pfam" id="PF18914"/>
    </source>
</evidence>
<dbReference type="InterPro" id="IPR043724">
    <property type="entry name" value="DUF5666"/>
</dbReference>
<keyword evidence="1" id="KW-0732">Signal</keyword>
<reference evidence="3 4" key="1">
    <citation type="submission" date="2018-03" db="EMBL/GenBank/DDBJ databases">
        <title>Marinobacter brunus sp. nov., a marine bacterium of Gamma-proteobacteria isolated from the surface seawater of the South China Sea.</title>
        <authorList>
            <person name="Cheng H."/>
            <person name="Wu Y.-H."/>
            <person name="Xamxidin M."/>
            <person name="Xu X.-W."/>
        </authorList>
    </citation>
    <scope>NUCLEOTIDE SEQUENCE [LARGE SCALE GENOMIC DNA]</scope>
    <source>
        <strain evidence="3 4">NH169-3</strain>
    </source>
</reference>
<dbReference type="Proteomes" id="UP000239866">
    <property type="component" value="Unassembled WGS sequence"/>
</dbReference>
<gene>
    <name evidence="3" type="ORF">C7H09_09735</name>
</gene>
<name>A0A2T1KAC7_9GAMM</name>
<evidence type="ECO:0000313" key="3">
    <source>
        <dbReference type="EMBL" id="PSF07074.1"/>
    </source>
</evidence>
<proteinExistence type="predicted"/>
<organism evidence="3 4">
    <name type="scientific">Marinobacter fuscus</name>
    <dbReference type="NCBI Taxonomy" id="2109942"/>
    <lineage>
        <taxon>Bacteria</taxon>
        <taxon>Pseudomonadati</taxon>
        <taxon>Pseudomonadota</taxon>
        <taxon>Gammaproteobacteria</taxon>
        <taxon>Pseudomonadales</taxon>
        <taxon>Marinobacteraceae</taxon>
        <taxon>Marinobacter</taxon>
    </lineage>
</organism>
<evidence type="ECO:0000313" key="4">
    <source>
        <dbReference type="Proteomes" id="UP000239866"/>
    </source>
</evidence>
<dbReference type="AlphaFoldDB" id="A0A2T1KAC7"/>
<dbReference type="RefSeq" id="WP_106762326.1">
    <property type="nucleotide sequence ID" value="NZ_PXNP01000076.1"/>
</dbReference>
<feature type="chain" id="PRO_5015449598" description="DUF5666 domain-containing protein" evidence="1">
    <location>
        <begin position="24"/>
        <end position="488"/>
    </location>
</feature>
<evidence type="ECO:0000256" key="1">
    <source>
        <dbReference type="SAM" id="SignalP"/>
    </source>
</evidence>
<dbReference type="EMBL" id="PXNP01000076">
    <property type="protein sequence ID" value="PSF07074.1"/>
    <property type="molecule type" value="Genomic_DNA"/>
</dbReference>
<feature type="domain" description="DUF5666" evidence="2">
    <location>
        <begin position="427"/>
        <end position="476"/>
    </location>
</feature>
<dbReference type="PROSITE" id="PS51257">
    <property type="entry name" value="PROKAR_LIPOPROTEIN"/>
    <property type="match status" value="1"/>
</dbReference>
<dbReference type="OrthoDB" id="5622949at2"/>
<feature type="domain" description="DUF5666" evidence="2">
    <location>
        <begin position="271"/>
        <end position="330"/>
    </location>
</feature>